<evidence type="ECO:0000313" key="5">
    <source>
        <dbReference type="EMBL" id="MBP1082179.1"/>
    </source>
</evidence>
<dbReference type="RefSeq" id="WP_053604953.1">
    <property type="nucleotide sequence ID" value="NZ_JAFDST010000002.1"/>
</dbReference>
<name>A0ABS4CXT9_9BACI</name>
<feature type="domain" description="HTH araC/xylS-type" evidence="4">
    <location>
        <begin position="166"/>
        <end position="263"/>
    </location>
</feature>
<gene>
    <name evidence="5" type="ORF">JOC74_002672</name>
</gene>
<dbReference type="Pfam" id="PF02311">
    <property type="entry name" value="AraC_binding"/>
    <property type="match status" value="1"/>
</dbReference>
<dbReference type="InterPro" id="IPR011051">
    <property type="entry name" value="RmlC_Cupin_sf"/>
</dbReference>
<keyword evidence="1" id="KW-0805">Transcription regulation</keyword>
<organism evidence="5 6">
    <name type="scientific">Bacillus capparidis</name>
    <dbReference type="NCBI Taxonomy" id="1840411"/>
    <lineage>
        <taxon>Bacteria</taxon>
        <taxon>Bacillati</taxon>
        <taxon>Bacillota</taxon>
        <taxon>Bacilli</taxon>
        <taxon>Bacillales</taxon>
        <taxon>Bacillaceae</taxon>
        <taxon>Bacillus</taxon>
    </lineage>
</organism>
<accession>A0ABS4CXT9</accession>
<keyword evidence="6" id="KW-1185">Reference proteome</keyword>
<dbReference type="PANTHER" id="PTHR43280">
    <property type="entry name" value="ARAC-FAMILY TRANSCRIPTIONAL REGULATOR"/>
    <property type="match status" value="1"/>
</dbReference>
<dbReference type="Gene3D" id="2.60.120.10">
    <property type="entry name" value="Jelly Rolls"/>
    <property type="match status" value="1"/>
</dbReference>
<dbReference type="InterPro" id="IPR009057">
    <property type="entry name" value="Homeodomain-like_sf"/>
</dbReference>
<dbReference type="Pfam" id="PF12833">
    <property type="entry name" value="HTH_18"/>
    <property type="match status" value="1"/>
</dbReference>
<dbReference type="InterPro" id="IPR018060">
    <property type="entry name" value="HTH_AraC"/>
</dbReference>
<proteinExistence type="predicted"/>
<dbReference type="SMART" id="SM00342">
    <property type="entry name" value="HTH_ARAC"/>
    <property type="match status" value="1"/>
</dbReference>
<comment type="caution">
    <text evidence="5">The sequence shown here is derived from an EMBL/GenBank/DDBJ whole genome shotgun (WGS) entry which is preliminary data.</text>
</comment>
<sequence length="292" mass="33975">MGLRDSQCQVLWVSRIDYSKNSGVKQHSHDFFQLLLVIDGEGLIEIGNEKYNVLANRCYIFKQGYNHSFYFTKNTITIDFKFTLSKDIIQFIQENNVINIYQMKDITPFKELFKLSILKLDDANALLPFRIDVGFKSALLGILQENLSQYVENTINVPLINTDKGYPMVQYLEKHMHTKMSLEEMADYFGFHPHYLIELFKKNTGTTPMQYLQALRLDKAKEYLEFTTHTISEIADFIGLTAPYFSRLCCDRFGKSPTKLREQMRKVVGKDIVLEQDFTLDTQPLISNKTPI</sequence>
<dbReference type="SUPFAM" id="SSF51182">
    <property type="entry name" value="RmlC-like cupins"/>
    <property type="match status" value="1"/>
</dbReference>
<dbReference type="PROSITE" id="PS01124">
    <property type="entry name" value="HTH_ARAC_FAMILY_2"/>
    <property type="match status" value="1"/>
</dbReference>
<evidence type="ECO:0000256" key="1">
    <source>
        <dbReference type="ARBA" id="ARBA00023015"/>
    </source>
</evidence>
<evidence type="ECO:0000256" key="3">
    <source>
        <dbReference type="ARBA" id="ARBA00023163"/>
    </source>
</evidence>
<keyword evidence="3" id="KW-0804">Transcription</keyword>
<dbReference type="PANTHER" id="PTHR43280:SF28">
    <property type="entry name" value="HTH-TYPE TRANSCRIPTIONAL ACTIVATOR RHAS"/>
    <property type="match status" value="1"/>
</dbReference>
<dbReference type="Proteomes" id="UP000674416">
    <property type="component" value="Unassembled WGS sequence"/>
</dbReference>
<keyword evidence="2" id="KW-0238">DNA-binding</keyword>
<reference evidence="5 6" key="1">
    <citation type="submission" date="2021-01" db="EMBL/GenBank/DDBJ databases">
        <title>Genomic Encyclopedia of Type Strains, Phase IV (KMG-IV): sequencing the most valuable type-strain genomes for metagenomic binning, comparative biology and taxonomic classification.</title>
        <authorList>
            <person name="Goeker M."/>
        </authorList>
    </citation>
    <scope>NUCLEOTIDE SEQUENCE [LARGE SCALE GENOMIC DNA]</scope>
    <source>
        <strain evidence="5 6">DSM 103394</strain>
    </source>
</reference>
<protein>
    <submittedName>
        <fullName evidence="5">AraC-like DNA-binding protein</fullName>
    </submittedName>
</protein>
<dbReference type="SUPFAM" id="SSF46689">
    <property type="entry name" value="Homeodomain-like"/>
    <property type="match status" value="2"/>
</dbReference>
<evidence type="ECO:0000256" key="2">
    <source>
        <dbReference type="ARBA" id="ARBA00023125"/>
    </source>
</evidence>
<evidence type="ECO:0000313" key="6">
    <source>
        <dbReference type="Proteomes" id="UP000674416"/>
    </source>
</evidence>
<dbReference type="Gene3D" id="1.10.10.60">
    <property type="entry name" value="Homeodomain-like"/>
    <property type="match status" value="2"/>
</dbReference>
<dbReference type="EMBL" id="JAFDST010000002">
    <property type="protein sequence ID" value="MBP1082179.1"/>
    <property type="molecule type" value="Genomic_DNA"/>
</dbReference>
<dbReference type="InterPro" id="IPR003313">
    <property type="entry name" value="AraC-bd"/>
</dbReference>
<dbReference type="InterPro" id="IPR014710">
    <property type="entry name" value="RmlC-like_jellyroll"/>
</dbReference>
<evidence type="ECO:0000259" key="4">
    <source>
        <dbReference type="PROSITE" id="PS01124"/>
    </source>
</evidence>